<sequence length="419" mass="45214">MAFPIRNVGFMRKVPRVSPIERALREQEAYRQLEDPWIRLSESYPFQAIAREAASVMASFLQAAQDVNSKASGFSSAYREREAFSSDSSTATAVALNGAAIQRYRLAVQSIAEPQINIGREASIEEPASVHVGANRIAITIDERTTRIDVRITGTETNGQMLAKIKSAINAARTGVTASIENKKDEGTSRLELVSDKTGTRQAFAFTDEIGNVVAATGIGSVMRNAADASYSLNGGAIRTSQTNAIELEKSKVSATLRRPTANKGTDSIEIAIRQHSGKAIEQARQFVESYNEMRDRLGEAGDYVNSAVTKSLDQAVAVGAETLEQIGIHAASFGKLVLDEQRLASSLQLSYEETSQAFIGSQGLARNVERLTARFNEVPANGLLNQKMQALQSFSTYSGSMLPSLKLPGNGLLVNGMV</sequence>
<dbReference type="RefSeq" id="WP_120979629.1">
    <property type="nucleotide sequence ID" value="NZ_RBZM01000012.1"/>
</dbReference>
<dbReference type="Pfam" id="PF07195">
    <property type="entry name" value="FliD_C"/>
    <property type="match status" value="1"/>
</dbReference>
<dbReference type="InterPro" id="IPR010809">
    <property type="entry name" value="FliD_C"/>
</dbReference>
<keyword evidence="3" id="KW-1185">Reference proteome</keyword>
<gene>
    <name evidence="2" type="ORF">D7Z26_24280</name>
</gene>
<accession>A0A494X849</accession>
<dbReference type="PANTHER" id="PTHR30288:SF0">
    <property type="entry name" value="FLAGELLAR HOOK-ASSOCIATED PROTEIN 2"/>
    <property type="match status" value="1"/>
</dbReference>
<dbReference type="EMBL" id="RBZM01000012">
    <property type="protein sequence ID" value="RKP46728.1"/>
    <property type="molecule type" value="Genomic_DNA"/>
</dbReference>
<evidence type="ECO:0000313" key="3">
    <source>
        <dbReference type="Proteomes" id="UP000282076"/>
    </source>
</evidence>
<proteinExistence type="predicted"/>
<dbReference type="PANTHER" id="PTHR30288">
    <property type="entry name" value="FLAGELLAR CAP/ASSEMBLY PROTEIN FLID"/>
    <property type="match status" value="1"/>
</dbReference>
<organism evidence="2 3">
    <name type="scientific">Cohnella endophytica</name>
    <dbReference type="NCBI Taxonomy" id="2419778"/>
    <lineage>
        <taxon>Bacteria</taxon>
        <taxon>Bacillati</taxon>
        <taxon>Bacillota</taxon>
        <taxon>Bacilli</taxon>
        <taxon>Bacillales</taxon>
        <taxon>Paenibacillaceae</taxon>
        <taxon>Cohnella</taxon>
    </lineage>
</organism>
<dbReference type="GO" id="GO:0007155">
    <property type="term" value="P:cell adhesion"/>
    <property type="evidence" value="ECO:0007669"/>
    <property type="project" value="InterPro"/>
</dbReference>
<feature type="domain" description="Flagellar hook-associated protein 2 C-terminal" evidence="1">
    <location>
        <begin position="226"/>
        <end position="305"/>
    </location>
</feature>
<comment type="caution">
    <text evidence="2">The sequence shown here is derived from an EMBL/GenBank/DDBJ whole genome shotgun (WGS) entry which is preliminary data.</text>
</comment>
<dbReference type="InterPro" id="IPR040026">
    <property type="entry name" value="FliD"/>
</dbReference>
<protein>
    <recommendedName>
        <fullName evidence="1">Flagellar hook-associated protein 2 C-terminal domain-containing protein</fullName>
    </recommendedName>
</protein>
<dbReference type="GO" id="GO:0071973">
    <property type="term" value="P:bacterial-type flagellum-dependent cell motility"/>
    <property type="evidence" value="ECO:0007669"/>
    <property type="project" value="TreeGrafter"/>
</dbReference>
<reference evidence="2 3" key="1">
    <citation type="submission" date="2018-10" db="EMBL/GenBank/DDBJ databases">
        <title>Cohnella sp. M2MS4P-1, whole genome shotgun sequence.</title>
        <authorList>
            <person name="Tuo L."/>
        </authorList>
    </citation>
    <scope>NUCLEOTIDE SEQUENCE [LARGE SCALE GENOMIC DNA]</scope>
    <source>
        <strain evidence="2 3">M2MS4P-1</strain>
    </source>
</reference>
<evidence type="ECO:0000259" key="1">
    <source>
        <dbReference type="Pfam" id="PF07195"/>
    </source>
</evidence>
<dbReference type="Proteomes" id="UP000282076">
    <property type="component" value="Unassembled WGS sequence"/>
</dbReference>
<dbReference type="AlphaFoldDB" id="A0A494X849"/>
<evidence type="ECO:0000313" key="2">
    <source>
        <dbReference type="EMBL" id="RKP46728.1"/>
    </source>
</evidence>
<dbReference type="OrthoDB" id="2624588at2"/>
<name>A0A494X849_9BACL</name>
<dbReference type="GO" id="GO:0009421">
    <property type="term" value="C:bacterial-type flagellum filament cap"/>
    <property type="evidence" value="ECO:0007669"/>
    <property type="project" value="InterPro"/>
</dbReference>